<dbReference type="GO" id="GO:0006103">
    <property type="term" value="P:2-oxoglutarate metabolic process"/>
    <property type="evidence" value="ECO:0007669"/>
    <property type="project" value="TreeGrafter"/>
</dbReference>
<feature type="non-terminal residue" evidence="2">
    <location>
        <position position="52"/>
    </location>
</feature>
<dbReference type="Gene3D" id="3.50.50.60">
    <property type="entry name" value="FAD/NAD(P)-binding domain"/>
    <property type="match status" value="1"/>
</dbReference>
<dbReference type="GO" id="GO:0050660">
    <property type="term" value="F:flavin adenine dinucleotide binding"/>
    <property type="evidence" value="ECO:0007669"/>
    <property type="project" value="TreeGrafter"/>
</dbReference>
<accession>A0A392PSX2</accession>
<evidence type="ECO:0000313" key="2">
    <source>
        <dbReference type="EMBL" id="MCI15198.1"/>
    </source>
</evidence>
<dbReference type="SUPFAM" id="SSF51905">
    <property type="entry name" value="FAD/NAD(P)-binding domain"/>
    <property type="match status" value="1"/>
</dbReference>
<dbReference type="InterPro" id="IPR036188">
    <property type="entry name" value="FAD/NAD-bd_sf"/>
</dbReference>
<reference evidence="2 3" key="1">
    <citation type="journal article" date="2018" name="Front. Plant Sci.">
        <title>Red Clover (Trifolium pratense) and Zigzag Clover (T. medium) - A Picture of Genomic Similarities and Differences.</title>
        <authorList>
            <person name="Dluhosova J."/>
            <person name="Istvanek J."/>
            <person name="Nedelnik J."/>
            <person name="Repkova J."/>
        </authorList>
    </citation>
    <scope>NUCLEOTIDE SEQUENCE [LARGE SCALE GENOMIC DNA]</scope>
    <source>
        <strain evidence="3">cv. 10/8</strain>
        <tissue evidence="2">Leaf</tissue>
    </source>
</reference>
<organism evidence="2 3">
    <name type="scientific">Trifolium medium</name>
    <dbReference type="NCBI Taxonomy" id="97028"/>
    <lineage>
        <taxon>Eukaryota</taxon>
        <taxon>Viridiplantae</taxon>
        <taxon>Streptophyta</taxon>
        <taxon>Embryophyta</taxon>
        <taxon>Tracheophyta</taxon>
        <taxon>Spermatophyta</taxon>
        <taxon>Magnoliopsida</taxon>
        <taxon>eudicotyledons</taxon>
        <taxon>Gunneridae</taxon>
        <taxon>Pentapetalae</taxon>
        <taxon>rosids</taxon>
        <taxon>fabids</taxon>
        <taxon>Fabales</taxon>
        <taxon>Fabaceae</taxon>
        <taxon>Papilionoideae</taxon>
        <taxon>50 kb inversion clade</taxon>
        <taxon>NPAAA clade</taxon>
        <taxon>Hologalegina</taxon>
        <taxon>IRL clade</taxon>
        <taxon>Trifolieae</taxon>
        <taxon>Trifolium</taxon>
    </lineage>
</organism>
<dbReference type="InterPro" id="IPR050151">
    <property type="entry name" value="Class-I_Pyr_Nuc-Dis_Oxidored"/>
</dbReference>
<dbReference type="PANTHER" id="PTHR22912">
    <property type="entry name" value="DISULFIDE OXIDOREDUCTASE"/>
    <property type="match status" value="1"/>
</dbReference>
<dbReference type="Proteomes" id="UP000265520">
    <property type="component" value="Unassembled WGS sequence"/>
</dbReference>
<sequence length="52" mass="5296">MKALGVDILTGFGTILGPQKVKVGSSNNVVTAKDIIIATGSVPFVPKGIEVD</sequence>
<dbReference type="GO" id="GO:0005739">
    <property type="term" value="C:mitochondrion"/>
    <property type="evidence" value="ECO:0007669"/>
    <property type="project" value="TreeGrafter"/>
</dbReference>
<evidence type="ECO:0000256" key="1">
    <source>
        <dbReference type="ARBA" id="ARBA00007532"/>
    </source>
</evidence>
<dbReference type="GO" id="GO:0045252">
    <property type="term" value="C:oxoglutarate dehydrogenase complex"/>
    <property type="evidence" value="ECO:0007669"/>
    <property type="project" value="TreeGrafter"/>
</dbReference>
<proteinExistence type="inferred from homology"/>
<evidence type="ECO:0000313" key="3">
    <source>
        <dbReference type="Proteomes" id="UP000265520"/>
    </source>
</evidence>
<comment type="caution">
    <text evidence="2">The sequence shown here is derived from an EMBL/GenBank/DDBJ whole genome shotgun (WGS) entry which is preliminary data.</text>
</comment>
<dbReference type="PANTHER" id="PTHR22912:SF151">
    <property type="entry name" value="DIHYDROLIPOYL DEHYDROGENASE, MITOCHONDRIAL"/>
    <property type="match status" value="1"/>
</dbReference>
<keyword evidence="3" id="KW-1185">Reference proteome</keyword>
<dbReference type="GO" id="GO:0004148">
    <property type="term" value="F:dihydrolipoyl dehydrogenase (NADH) activity"/>
    <property type="evidence" value="ECO:0007669"/>
    <property type="project" value="TreeGrafter"/>
</dbReference>
<dbReference type="EMBL" id="LXQA010095403">
    <property type="protein sequence ID" value="MCI15198.1"/>
    <property type="molecule type" value="Genomic_DNA"/>
</dbReference>
<protein>
    <submittedName>
        <fullName evidence="2">Dihydrolipoyl dehydrogenase</fullName>
    </submittedName>
</protein>
<name>A0A392PSX2_9FABA</name>
<comment type="similarity">
    <text evidence="1">Belongs to the class-I pyridine nucleotide-disulfide oxidoreductase family.</text>
</comment>
<dbReference type="AlphaFoldDB" id="A0A392PSX2"/>